<sequence length="509" mass="52985">MTRLLALLLALLTVTVPAHAADDISAASRSVVRVVTVAMVDGEVVGFGHGSGIAISPTRIVTNAHVVESAVKYPNNVALGVVPSEGQKSYAAKLIAIDTARDLALIEITEARLPAAAIYTGPLESGADIVALGYPGNVDLATARSANDYITPRTPTRSEGNLSNTQSVDGVAMLIHTAKISRGNSGGPLVDACGRITGINTAITRADDGDSPFAFAIAGRELTRFLTDANQPYTSVGTPCLSLAEADARDRAAMDAEQRASAEANAAKDAAAKLDRDLKQARAEEEALASRENRIALAGVMFVIGALAAGAGLLFYSQQNMRNAKIAGGAGAVLMLGAAMLFVTRPDARAELAADSTSPPATTEPRLAEGNFLCTIRTDRSRITVSATTDVPVTIGAGGCVNDRTQYTKGADDRWQRILVPNEEATVTVASIDATGRDYRVDRYLLDAEAMTKAREIRAGVTLKSCTADPDALAGLAAQQDAIRSALPASPNERLVYRCQPAARGGVGS</sequence>
<organism evidence="4 5">
    <name type="scientific">Sphingopyxis bauzanensis</name>
    <dbReference type="NCBI Taxonomy" id="651663"/>
    <lineage>
        <taxon>Bacteria</taxon>
        <taxon>Pseudomonadati</taxon>
        <taxon>Pseudomonadota</taxon>
        <taxon>Alphaproteobacteria</taxon>
        <taxon>Sphingomonadales</taxon>
        <taxon>Sphingomonadaceae</taxon>
        <taxon>Sphingopyxis</taxon>
    </lineage>
</organism>
<dbReference type="Proteomes" id="UP000197361">
    <property type="component" value="Unassembled WGS sequence"/>
</dbReference>
<accession>A0A246JPR4</accession>
<dbReference type="SUPFAM" id="SSF50494">
    <property type="entry name" value="Trypsin-like serine proteases"/>
    <property type="match status" value="1"/>
</dbReference>
<keyword evidence="3" id="KW-0732">Signal</keyword>
<dbReference type="RefSeq" id="WP_088443012.1">
    <property type="nucleotide sequence ID" value="NZ_BMMC01000016.1"/>
</dbReference>
<feature type="signal peptide" evidence="3">
    <location>
        <begin position="1"/>
        <end position="20"/>
    </location>
</feature>
<dbReference type="PANTHER" id="PTHR43019">
    <property type="entry name" value="SERINE ENDOPROTEASE DEGS"/>
    <property type="match status" value="1"/>
</dbReference>
<evidence type="ECO:0000313" key="4">
    <source>
        <dbReference type="EMBL" id="OWQ94830.1"/>
    </source>
</evidence>
<evidence type="ECO:0000256" key="3">
    <source>
        <dbReference type="SAM" id="SignalP"/>
    </source>
</evidence>
<dbReference type="EMBL" id="NISK01000004">
    <property type="protein sequence ID" value="OWQ94830.1"/>
    <property type="molecule type" value="Genomic_DNA"/>
</dbReference>
<dbReference type="GO" id="GO:0004252">
    <property type="term" value="F:serine-type endopeptidase activity"/>
    <property type="evidence" value="ECO:0007669"/>
    <property type="project" value="InterPro"/>
</dbReference>
<dbReference type="InterPro" id="IPR043504">
    <property type="entry name" value="Peptidase_S1_PA_chymotrypsin"/>
</dbReference>
<evidence type="ECO:0000313" key="5">
    <source>
        <dbReference type="Proteomes" id="UP000197361"/>
    </source>
</evidence>
<name>A0A246JPR4_9SPHN</name>
<dbReference type="Gene3D" id="2.40.10.10">
    <property type="entry name" value="Trypsin-like serine proteases"/>
    <property type="match status" value="2"/>
</dbReference>
<evidence type="ECO:0000256" key="2">
    <source>
        <dbReference type="SAM" id="Phobius"/>
    </source>
</evidence>
<feature type="chain" id="PRO_5013235928" evidence="3">
    <location>
        <begin position="21"/>
        <end position="509"/>
    </location>
</feature>
<keyword evidence="2" id="KW-1133">Transmembrane helix</keyword>
<reference evidence="4 5" key="1">
    <citation type="journal article" date="2010" name="Int. J. Syst. Evol. Microbiol.">
        <title>Sphingopyxis bauzanensis sp. nov., a psychrophilic bacterium isolated from soil.</title>
        <authorList>
            <person name="Zhang D.C."/>
            <person name="Liu H.C."/>
            <person name="Xin Y.H."/>
            <person name="Zhou Y.G."/>
            <person name="Schinner F."/>
            <person name="Margesin R."/>
        </authorList>
    </citation>
    <scope>NUCLEOTIDE SEQUENCE [LARGE SCALE GENOMIC DNA]</scope>
    <source>
        <strain evidence="4 5">DSM 22271</strain>
    </source>
</reference>
<feature type="coiled-coil region" evidence="1">
    <location>
        <begin position="257"/>
        <end position="291"/>
    </location>
</feature>
<keyword evidence="1" id="KW-0175">Coiled coil</keyword>
<feature type="transmembrane region" description="Helical" evidence="2">
    <location>
        <begin position="295"/>
        <end position="316"/>
    </location>
</feature>
<keyword evidence="5" id="KW-1185">Reference proteome</keyword>
<feature type="transmembrane region" description="Helical" evidence="2">
    <location>
        <begin position="323"/>
        <end position="343"/>
    </location>
</feature>
<keyword evidence="2" id="KW-0812">Transmembrane</keyword>
<comment type="caution">
    <text evidence="4">The sequence shown here is derived from an EMBL/GenBank/DDBJ whole genome shotgun (WGS) entry which is preliminary data.</text>
</comment>
<dbReference type="Pfam" id="PF13365">
    <property type="entry name" value="Trypsin_2"/>
    <property type="match status" value="1"/>
</dbReference>
<dbReference type="AlphaFoldDB" id="A0A246JPR4"/>
<dbReference type="InterPro" id="IPR009003">
    <property type="entry name" value="Peptidase_S1_PA"/>
</dbReference>
<keyword evidence="2" id="KW-0472">Membrane</keyword>
<evidence type="ECO:0000256" key="1">
    <source>
        <dbReference type="SAM" id="Coils"/>
    </source>
</evidence>
<dbReference type="PRINTS" id="PR00834">
    <property type="entry name" value="PROTEASES2C"/>
</dbReference>
<protein>
    <submittedName>
        <fullName evidence="4">Peptidase S1</fullName>
    </submittedName>
</protein>
<gene>
    <name evidence="4" type="ORF">CDQ92_17410</name>
</gene>
<proteinExistence type="predicted"/>
<dbReference type="GO" id="GO:0006508">
    <property type="term" value="P:proteolysis"/>
    <property type="evidence" value="ECO:0007669"/>
    <property type="project" value="InterPro"/>
</dbReference>
<dbReference type="PANTHER" id="PTHR43019:SF23">
    <property type="entry name" value="PROTEASE DO-LIKE 5, CHLOROPLASTIC"/>
    <property type="match status" value="1"/>
</dbReference>
<dbReference type="OrthoDB" id="9766361at2"/>
<dbReference type="InterPro" id="IPR001940">
    <property type="entry name" value="Peptidase_S1C"/>
</dbReference>